<keyword evidence="2" id="KW-1185">Reference proteome</keyword>
<reference evidence="1" key="1">
    <citation type="submission" date="2020-05" db="EMBL/GenBank/DDBJ databases">
        <title>Large-scale comparative analyses of tick genomes elucidate their genetic diversity and vector capacities.</title>
        <authorList>
            <person name="Jia N."/>
            <person name="Wang J."/>
            <person name="Shi W."/>
            <person name="Du L."/>
            <person name="Sun Y."/>
            <person name="Zhan W."/>
            <person name="Jiang J."/>
            <person name="Wang Q."/>
            <person name="Zhang B."/>
            <person name="Ji P."/>
            <person name="Sakyi L.B."/>
            <person name="Cui X."/>
            <person name="Yuan T."/>
            <person name="Jiang B."/>
            <person name="Yang W."/>
            <person name="Lam T.T.-Y."/>
            <person name="Chang Q."/>
            <person name="Ding S."/>
            <person name="Wang X."/>
            <person name="Zhu J."/>
            <person name="Ruan X."/>
            <person name="Zhao L."/>
            <person name="Wei J."/>
            <person name="Que T."/>
            <person name="Du C."/>
            <person name="Cheng J."/>
            <person name="Dai P."/>
            <person name="Han X."/>
            <person name="Huang E."/>
            <person name="Gao Y."/>
            <person name="Liu J."/>
            <person name="Shao H."/>
            <person name="Ye R."/>
            <person name="Li L."/>
            <person name="Wei W."/>
            <person name="Wang X."/>
            <person name="Wang C."/>
            <person name="Yang T."/>
            <person name="Huo Q."/>
            <person name="Li W."/>
            <person name="Guo W."/>
            <person name="Chen H."/>
            <person name="Zhou L."/>
            <person name="Ni X."/>
            <person name="Tian J."/>
            <person name="Zhou Y."/>
            <person name="Sheng Y."/>
            <person name="Liu T."/>
            <person name="Pan Y."/>
            <person name="Xia L."/>
            <person name="Li J."/>
            <person name="Zhao F."/>
            <person name="Cao W."/>
        </authorList>
    </citation>
    <scope>NUCLEOTIDE SEQUENCE</scope>
    <source>
        <strain evidence="1">Dsil-2018</strain>
    </source>
</reference>
<accession>A0ACB8DW08</accession>
<name>A0ACB8DW08_DERSI</name>
<evidence type="ECO:0000313" key="1">
    <source>
        <dbReference type="EMBL" id="KAH7978622.1"/>
    </source>
</evidence>
<sequence>MAAGQHDLTPSGKIRRPSVEVLCSWIVEAWSGISEEVVAKNAKKTSISNALDGTEDDFLCDCEDAPAMTLPVPTMNLAAMTVKIQTRNKVRGPY</sequence>
<organism evidence="1 2">
    <name type="scientific">Dermacentor silvarum</name>
    <name type="common">Tick</name>
    <dbReference type="NCBI Taxonomy" id="543639"/>
    <lineage>
        <taxon>Eukaryota</taxon>
        <taxon>Metazoa</taxon>
        <taxon>Ecdysozoa</taxon>
        <taxon>Arthropoda</taxon>
        <taxon>Chelicerata</taxon>
        <taxon>Arachnida</taxon>
        <taxon>Acari</taxon>
        <taxon>Parasitiformes</taxon>
        <taxon>Ixodida</taxon>
        <taxon>Ixodoidea</taxon>
        <taxon>Ixodidae</taxon>
        <taxon>Rhipicephalinae</taxon>
        <taxon>Dermacentor</taxon>
    </lineage>
</organism>
<comment type="caution">
    <text evidence="1">The sequence shown here is derived from an EMBL/GenBank/DDBJ whole genome shotgun (WGS) entry which is preliminary data.</text>
</comment>
<evidence type="ECO:0000313" key="2">
    <source>
        <dbReference type="Proteomes" id="UP000821865"/>
    </source>
</evidence>
<dbReference type="Proteomes" id="UP000821865">
    <property type="component" value="Chromosome 1"/>
</dbReference>
<protein>
    <submittedName>
        <fullName evidence="1">Uncharacterized protein</fullName>
    </submittedName>
</protein>
<proteinExistence type="predicted"/>
<gene>
    <name evidence="1" type="ORF">HPB49_006154</name>
</gene>
<dbReference type="EMBL" id="CM023470">
    <property type="protein sequence ID" value="KAH7978622.1"/>
    <property type="molecule type" value="Genomic_DNA"/>
</dbReference>